<evidence type="ECO:0000313" key="3">
    <source>
        <dbReference type="Proteomes" id="UP000729402"/>
    </source>
</evidence>
<feature type="compositionally biased region" description="Low complexity" evidence="1">
    <location>
        <begin position="28"/>
        <end position="45"/>
    </location>
</feature>
<protein>
    <submittedName>
        <fullName evidence="2">Uncharacterized protein</fullName>
    </submittedName>
</protein>
<proteinExistence type="predicted"/>
<dbReference type="AlphaFoldDB" id="A0A8J5SHQ0"/>
<feature type="region of interest" description="Disordered" evidence="1">
    <location>
        <begin position="1"/>
        <end position="150"/>
    </location>
</feature>
<reference evidence="2" key="1">
    <citation type="journal article" date="2021" name="bioRxiv">
        <title>Whole Genome Assembly and Annotation of Northern Wild Rice, Zizania palustris L., Supports a Whole Genome Duplication in the Zizania Genus.</title>
        <authorList>
            <person name="Haas M."/>
            <person name="Kono T."/>
            <person name="Macchietto M."/>
            <person name="Millas R."/>
            <person name="McGilp L."/>
            <person name="Shao M."/>
            <person name="Duquette J."/>
            <person name="Hirsch C.N."/>
            <person name="Kimball J."/>
        </authorList>
    </citation>
    <scope>NUCLEOTIDE SEQUENCE</scope>
    <source>
        <tissue evidence="2">Fresh leaf tissue</tissue>
    </source>
</reference>
<feature type="compositionally biased region" description="Low complexity" evidence="1">
    <location>
        <begin position="54"/>
        <end position="65"/>
    </location>
</feature>
<organism evidence="2 3">
    <name type="scientific">Zizania palustris</name>
    <name type="common">Northern wild rice</name>
    <dbReference type="NCBI Taxonomy" id="103762"/>
    <lineage>
        <taxon>Eukaryota</taxon>
        <taxon>Viridiplantae</taxon>
        <taxon>Streptophyta</taxon>
        <taxon>Embryophyta</taxon>
        <taxon>Tracheophyta</taxon>
        <taxon>Spermatophyta</taxon>
        <taxon>Magnoliopsida</taxon>
        <taxon>Liliopsida</taxon>
        <taxon>Poales</taxon>
        <taxon>Poaceae</taxon>
        <taxon>BOP clade</taxon>
        <taxon>Oryzoideae</taxon>
        <taxon>Oryzeae</taxon>
        <taxon>Zizaniinae</taxon>
        <taxon>Zizania</taxon>
    </lineage>
</organism>
<feature type="compositionally biased region" description="Basic and acidic residues" evidence="1">
    <location>
        <begin position="130"/>
        <end position="150"/>
    </location>
</feature>
<gene>
    <name evidence="2" type="ORF">GUJ93_ZPchr0004g39053</name>
</gene>
<name>A0A8J5SHQ0_ZIZPA</name>
<accession>A0A8J5SHQ0</accession>
<feature type="compositionally biased region" description="Basic and acidic residues" evidence="1">
    <location>
        <begin position="85"/>
        <end position="110"/>
    </location>
</feature>
<comment type="caution">
    <text evidence="2">The sequence shown here is derived from an EMBL/GenBank/DDBJ whole genome shotgun (WGS) entry which is preliminary data.</text>
</comment>
<dbReference type="EMBL" id="JAAALK010000285">
    <property type="protein sequence ID" value="KAG8065819.1"/>
    <property type="molecule type" value="Genomic_DNA"/>
</dbReference>
<dbReference type="Proteomes" id="UP000729402">
    <property type="component" value="Unassembled WGS sequence"/>
</dbReference>
<keyword evidence="3" id="KW-1185">Reference proteome</keyword>
<evidence type="ECO:0000313" key="2">
    <source>
        <dbReference type="EMBL" id="KAG8065819.1"/>
    </source>
</evidence>
<evidence type="ECO:0000256" key="1">
    <source>
        <dbReference type="SAM" id="MobiDB-lite"/>
    </source>
</evidence>
<reference evidence="2" key="2">
    <citation type="submission" date="2021-02" db="EMBL/GenBank/DDBJ databases">
        <authorList>
            <person name="Kimball J.A."/>
            <person name="Haas M.W."/>
            <person name="Macchietto M."/>
            <person name="Kono T."/>
            <person name="Duquette J."/>
            <person name="Shao M."/>
        </authorList>
    </citation>
    <scope>NUCLEOTIDE SEQUENCE</scope>
    <source>
        <tissue evidence="2">Fresh leaf tissue</tissue>
    </source>
</reference>
<sequence length="150" mass="15854">MDGAAQPGGTRRCTQRAWPARAGVSGQATRATAARVGTAKRAAMRGGVGGWRRAGGADARASWARCGRRAARSSAGGARRRRPPRRDDDGDDKPMGEIDKPRGEMGKSRGEIGMGGVLTGGNDDDNATTAKKESSEEKNGEEWEKTEWGK</sequence>